<feature type="chain" id="PRO_5020462348" description="DUF4468 domain-containing protein" evidence="1">
    <location>
        <begin position="18"/>
        <end position="159"/>
    </location>
</feature>
<organism evidence="2 3">
    <name type="scientific">Flavobacterium dankookense</name>
    <dbReference type="NCBI Taxonomy" id="706186"/>
    <lineage>
        <taxon>Bacteria</taxon>
        <taxon>Pseudomonadati</taxon>
        <taxon>Bacteroidota</taxon>
        <taxon>Flavobacteriia</taxon>
        <taxon>Flavobacteriales</taxon>
        <taxon>Flavobacteriaceae</taxon>
        <taxon>Flavobacterium</taxon>
    </lineage>
</organism>
<proteinExistence type="predicted"/>
<comment type="caution">
    <text evidence="2">The sequence shown here is derived from an EMBL/GenBank/DDBJ whole genome shotgun (WGS) entry which is preliminary data.</text>
</comment>
<evidence type="ECO:0000256" key="1">
    <source>
        <dbReference type="SAM" id="SignalP"/>
    </source>
</evidence>
<feature type="signal peptide" evidence="1">
    <location>
        <begin position="1"/>
        <end position="17"/>
    </location>
</feature>
<protein>
    <recommendedName>
        <fullName evidence="4">DUF4468 domain-containing protein</fullName>
    </recommendedName>
</protein>
<reference evidence="2 3" key="1">
    <citation type="submission" date="2019-03" db="EMBL/GenBank/DDBJ databases">
        <title>Genomic Encyclopedia of Archaeal and Bacterial Type Strains, Phase II (KMG-II): from individual species to whole genera.</title>
        <authorList>
            <person name="Goeker M."/>
        </authorList>
    </citation>
    <scope>NUCLEOTIDE SEQUENCE [LARGE SCALE GENOMIC DNA]</scope>
    <source>
        <strain evidence="2 3">DSM 25687</strain>
    </source>
</reference>
<dbReference type="RefSeq" id="WP_133533731.1">
    <property type="nucleotide sequence ID" value="NZ_SNXR01000016.1"/>
</dbReference>
<keyword evidence="1" id="KW-0732">Signal</keyword>
<keyword evidence="3" id="KW-1185">Reference proteome</keyword>
<gene>
    <name evidence="2" type="ORF">BC748_2511</name>
</gene>
<evidence type="ECO:0000313" key="2">
    <source>
        <dbReference type="EMBL" id="TDP57999.1"/>
    </source>
</evidence>
<name>A0A4R6Q9V9_9FLAO</name>
<sequence length="159" mass="18544">MKKYLLFLVFITLNSFAQNHHFKAERKEVFWQMAFKTSETDVPNLIDKNHTKITVNKEDNTGKGASLNCDCKGGGWYFEQSFDLSFSIELSEGKYQVTVYNIIFDGESEDNNNNRLENYVLRLGQNVFHPTEKNLKNLMCLETYFIKLFKTPAAESTEW</sequence>
<dbReference type="EMBL" id="SNXR01000016">
    <property type="protein sequence ID" value="TDP57999.1"/>
    <property type="molecule type" value="Genomic_DNA"/>
</dbReference>
<dbReference type="OrthoDB" id="1364154at2"/>
<evidence type="ECO:0008006" key="4">
    <source>
        <dbReference type="Google" id="ProtNLM"/>
    </source>
</evidence>
<evidence type="ECO:0000313" key="3">
    <source>
        <dbReference type="Proteomes" id="UP000295260"/>
    </source>
</evidence>
<accession>A0A4R6Q9V9</accession>
<dbReference type="Proteomes" id="UP000295260">
    <property type="component" value="Unassembled WGS sequence"/>
</dbReference>
<dbReference type="AlphaFoldDB" id="A0A4R6Q9V9"/>